<evidence type="ECO:0008006" key="4">
    <source>
        <dbReference type="Google" id="ProtNLM"/>
    </source>
</evidence>
<proteinExistence type="predicted"/>
<feature type="region of interest" description="Disordered" evidence="1">
    <location>
        <begin position="913"/>
        <end position="935"/>
    </location>
</feature>
<dbReference type="Proteomes" id="UP001279734">
    <property type="component" value="Unassembled WGS sequence"/>
</dbReference>
<feature type="compositionally biased region" description="Polar residues" evidence="1">
    <location>
        <begin position="694"/>
        <end position="703"/>
    </location>
</feature>
<reference evidence="2" key="1">
    <citation type="submission" date="2023-05" db="EMBL/GenBank/DDBJ databases">
        <title>Nepenthes gracilis genome sequencing.</title>
        <authorList>
            <person name="Fukushima K."/>
        </authorList>
    </citation>
    <scope>NUCLEOTIDE SEQUENCE</scope>
    <source>
        <strain evidence="2">SING2019-196</strain>
    </source>
</reference>
<feature type="compositionally biased region" description="Low complexity" evidence="1">
    <location>
        <begin position="481"/>
        <end position="503"/>
    </location>
</feature>
<accession>A0AAD3SVV7</accession>
<feature type="region of interest" description="Disordered" evidence="1">
    <location>
        <begin position="384"/>
        <end position="554"/>
    </location>
</feature>
<keyword evidence="3" id="KW-1185">Reference proteome</keyword>
<feature type="region of interest" description="Disordered" evidence="1">
    <location>
        <begin position="680"/>
        <end position="735"/>
    </location>
</feature>
<feature type="compositionally biased region" description="Polar residues" evidence="1">
    <location>
        <begin position="401"/>
        <end position="422"/>
    </location>
</feature>
<feature type="compositionally biased region" description="Polar residues" evidence="1">
    <location>
        <begin position="1046"/>
        <end position="1058"/>
    </location>
</feature>
<evidence type="ECO:0000256" key="1">
    <source>
        <dbReference type="SAM" id="MobiDB-lite"/>
    </source>
</evidence>
<name>A0AAD3SVV7_NEPGR</name>
<sequence>MKSDIPLDYAVFQLSPKRSRCELLVSYNGTTEKLASGLIKPFVSHLKVAEEQAALAVKSIKLEVERHKSAETWFSKGTVERFVRFVGTPEVLEMVHTFDAEMSQLEAARRIYSQGAGDSGSGGDVSAATTAYDATKKELVRAIDIRLITVRQDLTSACTRASAAGFNHDTVSELQLFADRFGAHRLSEACSKFISLCERRPNIITSWKPRVDDCTLRSSSSSDMSLDDPADNPQTGFHQKNPQRHQSEQLEQSKPSTSQPASNKPSVTLSQSLHRSTESSFFKVEIDDTNKKDRDDRESGHRDKDKRDDTESEPSTQTGQPMRRLSVQDRINLFENKQKENSSFSAGSGGRPIVVGKSSAELRRLSSDVSSSSGFEKAVLRRWSAASDMSIDHSGERKDSYSNSGTPTSVDAYQAKSCTSSSLEDKDQKWLSDTGSAAKPETKVSVASGGGGDSGIRDLADSKKNELENKHGFGAQMEVFSVGSEVSSSESKLASSSVSGSLKNVGWKDQSTSKTQSRSTHGGAEEFVLQNQSSKTVIRSLPGESDPFSSRDQEFAGEKVMAIPQKTRFAHSESGSSGGQLDGEGNQIPESEVEDIELRKQHIPRSHFRASQRTLVAVESDSEDRPRSGIQNKGVVADSVASISKSRSDKLLDRFLAEAEVLDTQKMKFQRHVSASKYVKKPRGRRDDGGLVFGNSQVGSMGKSSSENLEISSTSATPTELQRVRPLKGNHSQNDELQMKADELEKLFAEHKLRGPGDQSNSTQRNIPIDMQIVCEASPLHSKPALQVPASQLTARKTMTENLGGSSNINRFNSTPVTKKLDDQDCDVTPKQSIYTLGFSNDLRGKSYARYIQKRDAKLREEWSLKRVEKEARMKAMQDSLERSRAELKSNLAGSADRHDAEFHASRAEKLRSFRARSTRGQQLPSDAFANDEDEDQAEFSGRKLCRQDGCSRSAQTKRLALNKSIASSTPRTSAAAVSRLSVKASNANLGRRKSHSENSLVQSVPNFSDFRKENSRPPSGSSKVSSFQQMKSYTRSRSSGEEMSRQSQLLKKSSTNPLQLNDFSSFDSDSVVLASLYDSKEENEGDDEFSRNTGSKPFMRKGNGVGVVTGFGMSKSKSLVALEIPNNGDEESTNMMAKEEVDDFESMEDENCADTDNGKPILSWECDKPVNFRDGNSDAVRCVSQTDAASVARLPTALPSTFCAMGLAQESPGESPGSWSIRMNNPFSFSNEISDVDASMDSPLGSPAYWNPHPVAQTEVEAARMRKKWGAAQKPVVVADSSHSQSRKDITKGLKRLLKFGWKNRGAESLADWISATTSEGDDDTEDGKDPASQSSEDLRKSRMGFLQGHASYDGFNETDFNEQVQAFQSSIPASPSNFKLREEPFSASSLKAPRSFFSLSTFRGKGSDSKPR</sequence>
<feature type="compositionally biased region" description="Polar residues" evidence="1">
    <location>
        <begin position="998"/>
        <end position="1007"/>
    </location>
</feature>
<dbReference type="PANTHER" id="PTHR31008">
    <property type="entry name" value="COP1-INTERACTING PROTEIN-RELATED"/>
    <property type="match status" value="1"/>
</dbReference>
<dbReference type="EMBL" id="BSYO01000018">
    <property type="protein sequence ID" value="GMH17567.1"/>
    <property type="molecule type" value="Genomic_DNA"/>
</dbReference>
<protein>
    <recommendedName>
        <fullName evidence="4">COP1-interacting protein 7</fullName>
    </recommendedName>
</protein>
<dbReference type="PANTHER" id="PTHR31008:SF15">
    <property type="entry name" value="GPI-ANCHORED ADHESIN-LIKE PROTEIN"/>
    <property type="match status" value="1"/>
</dbReference>
<feature type="region of interest" description="Disordered" evidence="1">
    <location>
        <begin position="213"/>
        <end position="354"/>
    </location>
</feature>
<feature type="region of interest" description="Disordered" evidence="1">
    <location>
        <begin position="568"/>
        <end position="645"/>
    </location>
</feature>
<comment type="caution">
    <text evidence="2">The sequence shown here is derived from an EMBL/GenBank/DDBJ whole genome shotgun (WGS) entry which is preliminary data.</text>
</comment>
<feature type="compositionally biased region" description="Low complexity" evidence="1">
    <location>
        <begin position="704"/>
        <end position="715"/>
    </location>
</feature>
<feature type="compositionally biased region" description="Basic and acidic residues" evidence="1">
    <location>
        <begin position="284"/>
        <end position="309"/>
    </location>
</feature>
<feature type="compositionally biased region" description="Basic and acidic residues" evidence="1">
    <location>
        <begin position="390"/>
        <end position="400"/>
    </location>
</feature>
<evidence type="ECO:0000313" key="2">
    <source>
        <dbReference type="EMBL" id="GMH17567.1"/>
    </source>
</evidence>
<feature type="region of interest" description="Disordered" evidence="1">
    <location>
        <begin position="988"/>
        <end position="1058"/>
    </location>
</feature>
<feature type="compositionally biased region" description="Basic and acidic residues" evidence="1">
    <location>
        <begin position="455"/>
        <end position="471"/>
    </location>
</feature>
<organism evidence="2 3">
    <name type="scientific">Nepenthes gracilis</name>
    <name type="common">Slender pitcher plant</name>
    <dbReference type="NCBI Taxonomy" id="150966"/>
    <lineage>
        <taxon>Eukaryota</taxon>
        <taxon>Viridiplantae</taxon>
        <taxon>Streptophyta</taxon>
        <taxon>Embryophyta</taxon>
        <taxon>Tracheophyta</taxon>
        <taxon>Spermatophyta</taxon>
        <taxon>Magnoliopsida</taxon>
        <taxon>eudicotyledons</taxon>
        <taxon>Gunneridae</taxon>
        <taxon>Pentapetalae</taxon>
        <taxon>Caryophyllales</taxon>
        <taxon>Nepenthaceae</taxon>
        <taxon>Nepenthes</taxon>
    </lineage>
</organism>
<feature type="compositionally biased region" description="Basic residues" evidence="1">
    <location>
        <begin position="601"/>
        <end position="610"/>
    </location>
</feature>
<feature type="compositionally biased region" description="Low complexity" evidence="1">
    <location>
        <begin position="1017"/>
        <end position="1027"/>
    </location>
</feature>
<feature type="region of interest" description="Disordered" evidence="1">
    <location>
        <begin position="880"/>
        <end position="901"/>
    </location>
</feature>
<gene>
    <name evidence="2" type="ORF">Nepgr_019408</name>
</gene>
<feature type="region of interest" description="Disordered" evidence="1">
    <location>
        <begin position="1078"/>
        <end position="1101"/>
    </location>
</feature>
<feature type="compositionally biased region" description="Polar residues" evidence="1">
    <location>
        <begin position="1028"/>
        <end position="1038"/>
    </location>
</feature>
<feature type="compositionally biased region" description="Polar residues" evidence="1">
    <location>
        <begin position="249"/>
        <end position="280"/>
    </location>
</feature>
<feature type="region of interest" description="Disordered" evidence="1">
    <location>
        <begin position="1318"/>
        <end position="1345"/>
    </location>
</feature>
<feature type="compositionally biased region" description="Polar residues" evidence="1">
    <location>
        <begin position="509"/>
        <end position="520"/>
    </location>
</feature>
<evidence type="ECO:0000313" key="3">
    <source>
        <dbReference type="Proteomes" id="UP001279734"/>
    </source>
</evidence>